<reference evidence="2 3" key="1">
    <citation type="submission" date="2007-06" db="EMBL/GenBank/DDBJ databases">
        <title>The Genome Sequence of Coccidioides posadasii RMSCC_3488.</title>
        <authorList>
            <consortium name="Coccidioides Genome Resources Consortium"/>
            <consortium name="The Broad Institute Genome Sequencing Platform"/>
            <person name="Henn M.R."/>
            <person name="Sykes S."/>
            <person name="Young S."/>
            <person name="Jaffe D."/>
            <person name="Berlin A."/>
            <person name="Alvarez P."/>
            <person name="Butler J."/>
            <person name="Gnerre S."/>
            <person name="Grabherr M."/>
            <person name="Mauceli E."/>
            <person name="Brockman W."/>
            <person name="Kodira C."/>
            <person name="Alvarado L."/>
            <person name="Zeng Q."/>
            <person name="Crawford M."/>
            <person name="Antoine C."/>
            <person name="Devon K."/>
            <person name="Galgiani J."/>
            <person name="Orsborn K."/>
            <person name="Lewis M.L."/>
            <person name="Nusbaum C."/>
            <person name="Galagan J."/>
            <person name="Birren B."/>
        </authorList>
    </citation>
    <scope>NUCLEOTIDE SEQUENCE [LARGE SCALE GENOMIC DNA]</scope>
    <source>
        <strain evidence="2 3">RMSCC 3488</strain>
    </source>
</reference>
<evidence type="ECO:0000313" key="3">
    <source>
        <dbReference type="Proteomes" id="UP000054567"/>
    </source>
</evidence>
<evidence type="ECO:0000256" key="1">
    <source>
        <dbReference type="SAM" id="MobiDB-lite"/>
    </source>
</evidence>
<proteinExistence type="predicted"/>
<sequence length="164" mass="18443">MFFDLLNYHQGSLERVDSWDDNAQLDRDSHIQAHPQLHLPYPSAGTDAPCPSSVDEGSPGEQSESLKQEVERSEEQNVKQPQIASVLPAREDFFITLCSHFLSLQLDECLQFLSWLFEDALTSCTHECNESVQSAVHMDSHQAAKQTQHGHSKRMQGHGAKSLQ</sequence>
<dbReference type="VEuPathDB" id="FungiDB:CPAG_05036"/>
<feature type="compositionally biased region" description="Basic and acidic residues" evidence="1">
    <location>
        <begin position="64"/>
        <end position="77"/>
    </location>
</feature>
<feature type="region of interest" description="Disordered" evidence="1">
    <location>
        <begin position="37"/>
        <end position="80"/>
    </location>
</feature>
<evidence type="ECO:0000313" key="2">
    <source>
        <dbReference type="EMBL" id="KMM68712.1"/>
    </source>
</evidence>
<gene>
    <name evidence="2" type="ORF">CPAG_05036</name>
</gene>
<organism evidence="2 3">
    <name type="scientific">Coccidioides posadasii RMSCC 3488</name>
    <dbReference type="NCBI Taxonomy" id="454284"/>
    <lineage>
        <taxon>Eukaryota</taxon>
        <taxon>Fungi</taxon>
        <taxon>Dikarya</taxon>
        <taxon>Ascomycota</taxon>
        <taxon>Pezizomycotina</taxon>
        <taxon>Eurotiomycetes</taxon>
        <taxon>Eurotiomycetidae</taxon>
        <taxon>Onygenales</taxon>
        <taxon>Onygenaceae</taxon>
        <taxon>Coccidioides</taxon>
    </lineage>
</organism>
<feature type="region of interest" description="Disordered" evidence="1">
    <location>
        <begin position="139"/>
        <end position="164"/>
    </location>
</feature>
<accession>A0A0J6IAQ6</accession>
<dbReference type="EMBL" id="DS268111">
    <property type="protein sequence ID" value="KMM68712.1"/>
    <property type="molecule type" value="Genomic_DNA"/>
</dbReference>
<protein>
    <submittedName>
        <fullName evidence="2">Uncharacterized protein</fullName>
    </submittedName>
</protein>
<reference evidence="3" key="3">
    <citation type="journal article" date="2010" name="Genome Res.">
        <title>Population genomic sequencing of Coccidioides fungi reveals recent hybridization and transposon control.</title>
        <authorList>
            <person name="Neafsey D.E."/>
            <person name="Barker B.M."/>
            <person name="Sharpton T.J."/>
            <person name="Stajich J.E."/>
            <person name="Park D.J."/>
            <person name="Whiston E."/>
            <person name="Hung C.-Y."/>
            <person name="McMahan C."/>
            <person name="White J."/>
            <person name="Sykes S."/>
            <person name="Heiman D."/>
            <person name="Young S."/>
            <person name="Zeng Q."/>
            <person name="Abouelleil A."/>
            <person name="Aftuck L."/>
            <person name="Bessette D."/>
            <person name="Brown A."/>
            <person name="FitzGerald M."/>
            <person name="Lui A."/>
            <person name="Macdonald J.P."/>
            <person name="Priest M."/>
            <person name="Orbach M.J."/>
            <person name="Galgiani J.N."/>
            <person name="Kirkland T.N."/>
            <person name="Cole G.T."/>
            <person name="Birren B.W."/>
            <person name="Henn M.R."/>
            <person name="Taylor J.W."/>
            <person name="Rounsley S.D."/>
        </authorList>
    </citation>
    <scope>NUCLEOTIDE SEQUENCE [LARGE SCALE GENOMIC DNA]</scope>
    <source>
        <strain evidence="3">RMSCC 3488</strain>
    </source>
</reference>
<dbReference type="Proteomes" id="UP000054567">
    <property type="component" value="Unassembled WGS sequence"/>
</dbReference>
<name>A0A0J6IAQ6_COCPO</name>
<dbReference type="AlphaFoldDB" id="A0A0J6IAQ6"/>
<reference evidence="3" key="2">
    <citation type="journal article" date="2009" name="Genome Res.">
        <title>Comparative genomic analyses of the human fungal pathogens Coccidioides and their relatives.</title>
        <authorList>
            <person name="Sharpton T.J."/>
            <person name="Stajich J.E."/>
            <person name="Rounsley S.D."/>
            <person name="Gardner M.J."/>
            <person name="Wortman J.R."/>
            <person name="Jordar V.S."/>
            <person name="Maiti R."/>
            <person name="Kodira C.D."/>
            <person name="Neafsey D.E."/>
            <person name="Zeng Q."/>
            <person name="Hung C.-Y."/>
            <person name="McMahan C."/>
            <person name="Muszewska A."/>
            <person name="Grynberg M."/>
            <person name="Mandel M.A."/>
            <person name="Kellner E.M."/>
            <person name="Barker B.M."/>
            <person name="Galgiani J.N."/>
            <person name="Orbach M.J."/>
            <person name="Kirkland T.N."/>
            <person name="Cole G.T."/>
            <person name="Henn M.R."/>
            <person name="Birren B.W."/>
            <person name="Taylor J.W."/>
        </authorList>
    </citation>
    <scope>NUCLEOTIDE SEQUENCE [LARGE SCALE GENOMIC DNA]</scope>
    <source>
        <strain evidence="3">RMSCC 3488</strain>
    </source>
</reference>